<evidence type="ECO:0000313" key="2">
    <source>
        <dbReference type="Proteomes" id="UP000659654"/>
    </source>
</evidence>
<gene>
    <name evidence="1" type="ORF">BXYJ_LOCUS13121</name>
</gene>
<organism evidence="1 2">
    <name type="scientific">Bursaphelenchus xylophilus</name>
    <name type="common">Pinewood nematode worm</name>
    <name type="synonym">Aphelenchoides xylophilus</name>
    <dbReference type="NCBI Taxonomy" id="6326"/>
    <lineage>
        <taxon>Eukaryota</taxon>
        <taxon>Metazoa</taxon>
        <taxon>Ecdysozoa</taxon>
        <taxon>Nematoda</taxon>
        <taxon>Chromadorea</taxon>
        <taxon>Rhabditida</taxon>
        <taxon>Tylenchina</taxon>
        <taxon>Tylenchomorpha</taxon>
        <taxon>Aphelenchoidea</taxon>
        <taxon>Aphelenchoididae</taxon>
        <taxon>Bursaphelenchus</taxon>
    </lineage>
</organism>
<dbReference type="EMBL" id="CAJFDI010000005">
    <property type="protein sequence ID" value="CAD5233030.1"/>
    <property type="molecule type" value="Genomic_DNA"/>
</dbReference>
<name>A0A7I8X728_BURXY</name>
<dbReference type="EMBL" id="CAJFCV020000005">
    <property type="protein sequence ID" value="CAG9126416.1"/>
    <property type="molecule type" value="Genomic_DNA"/>
</dbReference>
<evidence type="ECO:0000313" key="1">
    <source>
        <dbReference type="EMBL" id="CAD5233030.1"/>
    </source>
</evidence>
<dbReference type="AlphaFoldDB" id="A0A7I8X728"/>
<reference evidence="1" key="1">
    <citation type="submission" date="2020-09" db="EMBL/GenBank/DDBJ databases">
        <authorList>
            <person name="Kikuchi T."/>
        </authorList>
    </citation>
    <scope>NUCLEOTIDE SEQUENCE</scope>
    <source>
        <strain evidence="1">Ka4C1</strain>
    </source>
</reference>
<comment type="caution">
    <text evidence="1">The sequence shown here is derived from an EMBL/GenBank/DDBJ whole genome shotgun (WGS) entry which is preliminary data.</text>
</comment>
<accession>A0A7I8X728</accession>
<proteinExistence type="predicted"/>
<keyword evidence="2" id="KW-1185">Reference proteome</keyword>
<sequence length="150" mass="17112">MRSTPLLVQFALCNIDKTTSAETFDLSKQSVSVFPDRLRLQACDDDFKQMANLFCAAPGKKTPCYKFYFDQPEWKDFNAPNELFPEPAFRTYNLIRKEKSSTEKERSGLGGRKFDEPLGPEKIVTVAGCLRYIFDTLEEIYVNGTTEVKG</sequence>
<dbReference type="Proteomes" id="UP000659654">
    <property type="component" value="Unassembled WGS sequence"/>
</dbReference>
<protein>
    <submittedName>
        <fullName evidence="1">(pine wood nematode) hypothetical protein</fullName>
    </submittedName>
</protein>
<dbReference type="Proteomes" id="UP000582659">
    <property type="component" value="Unassembled WGS sequence"/>
</dbReference>